<dbReference type="InterPro" id="IPR051573">
    <property type="entry name" value="Ankyrin-SOCS_box_domain"/>
</dbReference>
<accession>A0A8B6D672</accession>
<dbReference type="SUPFAM" id="SSF158235">
    <property type="entry name" value="SOCS box-like"/>
    <property type="match status" value="1"/>
</dbReference>
<dbReference type="Pfam" id="PF07525">
    <property type="entry name" value="SOCS_box"/>
    <property type="match status" value="1"/>
</dbReference>
<keyword evidence="7" id="KW-1185">Reference proteome</keyword>
<dbReference type="PANTHER" id="PTHR24136">
    <property type="entry name" value="SOWAH (DROSOPHILA) HOMOLOG"/>
    <property type="match status" value="1"/>
</dbReference>
<evidence type="ECO:0000313" key="7">
    <source>
        <dbReference type="Proteomes" id="UP000596742"/>
    </source>
</evidence>
<dbReference type="CDD" id="cd03587">
    <property type="entry name" value="SOCS"/>
    <property type="match status" value="1"/>
</dbReference>
<evidence type="ECO:0000313" key="6">
    <source>
        <dbReference type="EMBL" id="VDI14808.1"/>
    </source>
</evidence>
<sequence>MWLFSYNTVQVLHQNSIHACIKQTKILDSRRQYSLHTAAREGNTERVISLIQQGFSVNHSDPDLVKPLHEACFHGRLQCVKILLENGAEVNARNIDGATPLCDAASSGHINCLELLIANGARVNPVLLLSSPLHEAALRDQWECIDILSKAGANLNASDCHYGTALHITANQGFINSAEVLLRAGANVNAVKTHSTPLHEAALKQDIDFLGFLLEYGANVFARNNKGLHAIDLISSSTNPSKELLLYWMNTVPKLTYITRQVIRRQLGQTGLMNIDQLMLPKLLKNYIEHR</sequence>
<dbReference type="EMBL" id="UYJE01002912">
    <property type="protein sequence ID" value="VDI14808.1"/>
    <property type="molecule type" value="Genomic_DNA"/>
</dbReference>
<feature type="repeat" description="ANK" evidence="4">
    <location>
        <begin position="193"/>
        <end position="225"/>
    </location>
</feature>
<evidence type="ECO:0000259" key="5">
    <source>
        <dbReference type="PROSITE" id="PS50225"/>
    </source>
</evidence>
<dbReference type="PANTHER" id="PTHR24136:SF53">
    <property type="entry name" value="ANKYRIN REPEAT AND SOCS BOX CONTAINING 13"/>
    <property type="match status" value="1"/>
</dbReference>
<evidence type="ECO:0000256" key="4">
    <source>
        <dbReference type="PROSITE-ProRule" id="PRU00023"/>
    </source>
</evidence>
<dbReference type="SMART" id="SM00248">
    <property type="entry name" value="ANK"/>
    <property type="match status" value="6"/>
</dbReference>
<feature type="domain" description="SOCS box" evidence="5">
    <location>
        <begin position="250"/>
        <end position="291"/>
    </location>
</feature>
<keyword evidence="2" id="KW-0677">Repeat</keyword>
<dbReference type="GO" id="GO:0035556">
    <property type="term" value="P:intracellular signal transduction"/>
    <property type="evidence" value="ECO:0007669"/>
    <property type="project" value="InterPro"/>
</dbReference>
<comment type="similarity">
    <text evidence="1">Belongs to the ankyrin SOCS box (ASB) family.</text>
</comment>
<dbReference type="Gene3D" id="1.25.40.20">
    <property type="entry name" value="Ankyrin repeat-containing domain"/>
    <property type="match status" value="1"/>
</dbReference>
<dbReference type="SMART" id="SM00969">
    <property type="entry name" value="SOCS_box"/>
    <property type="match status" value="1"/>
</dbReference>
<feature type="repeat" description="ANK" evidence="4">
    <location>
        <begin position="161"/>
        <end position="193"/>
    </location>
</feature>
<dbReference type="InterPro" id="IPR036770">
    <property type="entry name" value="Ankyrin_rpt-contain_sf"/>
</dbReference>
<organism evidence="6 7">
    <name type="scientific">Mytilus galloprovincialis</name>
    <name type="common">Mediterranean mussel</name>
    <dbReference type="NCBI Taxonomy" id="29158"/>
    <lineage>
        <taxon>Eukaryota</taxon>
        <taxon>Metazoa</taxon>
        <taxon>Spiralia</taxon>
        <taxon>Lophotrochozoa</taxon>
        <taxon>Mollusca</taxon>
        <taxon>Bivalvia</taxon>
        <taxon>Autobranchia</taxon>
        <taxon>Pteriomorphia</taxon>
        <taxon>Mytilida</taxon>
        <taxon>Mytiloidea</taxon>
        <taxon>Mytilidae</taxon>
        <taxon>Mytilinae</taxon>
        <taxon>Mytilus</taxon>
    </lineage>
</organism>
<dbReference type="AlphaFoldDB" id="A0A8B6D672"/>
<dbReference type="Proteomes" id="UP000596742">
    <property type="component" value="Unassembled WGS sequence"/>
</dbReference>
<dbReference type="Gene3D" id="1.10.750.20">
    <property type="entry name" value="SOCS box"/>
    <property type="match status" value="1"/>
</dbReference>
<gene>
    <name evidence="6" type="ORF">MGAL_10B059127</name>
</gene>
<keyword evidence="3 4" id="KW-0040">ANK repeat</keyword>
<name>A0A8B6D672_MYTGA</name>
<dbReference type="Pfam" id="PF12796">
    <property type="entry name" value="Ank_2"/>
    <property type="match status" value="2"/>
</dbReference>
<dbReference type="SUPFAM" id="SSF48403">
    <property type="entry name" value="Ankyrin repeat"/>
    <property type="match status" value="1"/>
</dbReference>
<dbReference type="PROSITE" id="PS50297">
    <property type="entry name" value="ANK_REP_REGION"/>
    <property type="match status" value="5"/>
</dbReference>
<feature type="repeat" description="ANK" evidence="4">
    <location>
        <begin position="30"/>
        <end position="62"/>
    </location>
</feature>
<dbReference type="PROSITE" id="PS50225">
    <property type="entry name" value="SOCS"/>
    <property type="match status" value="1"/>
</dbReference>
<dbReference type="InterPro" id="IPR036036">
    <property type="entry name" value="SOCS_box-like_dom_sf"/>
</dbReference>
<comment type="caution">
    <text evidence="6">The sequence shown here is derived from an EMBL/GenBank/DDBJ whole genome shotgun (WGS) entry which is preliminary data.</text>
</comment>
<dbReference type="InterPro" id="IPR002110">
    <property type="entry name" value="Ankyrin_rpt"/>
</dbReference>
<protein>
    <submittedName>
        <fullName evidence="6">Ankyrin repeat and SOCS box protein 13</fullName>
    </submittedName>
</protein>
<dbReference type="GO" id="GO:0016567">
    <property type="term" value="P:protein ubiquitination"/>
    <property type="evidence" value="ECO:0007669"/>
    <property type="project" value="TreeGrafter"/>
</dbReference>
<evidence type="ECO:0000256" key="3">
    <source>
        <dbReference type="ARBA" id="ARBA00023043"/>
    </source>
</evidence>
<dbReference type="OrthoDB" id="10252328at2759"/>
<feature type="repeat" description="ANK" evidence="4">
    <location>
        <begin position="96"/>
        <end position="124"/>
    </location>
</feature>
<dbReference type="InterPro" id="IPR001496">
    <property type="entry name" value="SOCS_box"/>
</dbReference>
<feature type="repeat" description="ANK" evidence="4">
    <location>
        <begin position="128"/>
        <end position="160"/>
    </location>
</feature>
<reference evidence="6" key="1">
    <citation type="submission" date="2018-11" db="EMBL/GenBank/DDBJ databases">
        <authorList>
            <person name="Alioto T."/>
            <person name="Alioto T."/>
        </authorList>
    </citation>
    <scope>NUCLEOTIDE SEQUENCE</scope>
</reference>
<evidence type="ECO:0000256" key="2">
    <source>
        <dbReference type="ARBA" id="ARBA00022737"/>
    </source>
</evidence>
<dbReference type="PROSITE" id="PS50088">
    <property type="entry name" value="ANK_REPEAT"/>
    <property type="match status" value="6"/>
</dbReference>
<dbReference type="GO" id="GO:0045732">
    <property type="term" value="P:positive regulation of protein catabolic process"/>
    <property type="evidence" value="ECO:0007669"/>
    <property type="project" value="TreeGrafter"/>
</dbReference>
<evidence type="ECO:0000256" key="1">
    <source>
        <dbReference type="ARBA" id="ARBA00005949"/>
    </source>
</evidence>
<feature type="repeat" description="ANK" evidence="4">
    <location>
        <begin position="63"/>
        <end position="95"/>
    </location>
</feature>
<proteinExistence type="inferred from homology"/>